<reference evidence="1" key="1">
    <citation type="submission" date="2023-11" db="EMBL/GenBank/DDBJ databases">
        <title>Scrofimicrobium hongkongense sp. nov., isolated from a patient with peritonitis.</title>
        <authorList>
            <person name="Lao H.Y."/>
            <person name="Wong A.Y.P."/>
            <person name="Ng T.L."/>
            <person name="Wong R.Y.L."/>
            <person name="Yau M.C.Y."/>
            <person name="Lam J.Y.W."/>
            <person name="Siu G.K.H."/>
        </authorList>
    </citation>
    <scope>NUCLEOTIDE SEQUENCE</scope>
    <source>
        <strain evidence="1">R131</strain>
    </source>
</reference>
<dbReference type="KEGG" id="sapp:SAC06_07205"/>
<dbReference type="AlphaFoldDB" id="A0AAU7V5Y5"/>
<gene>
    <name evidence="1" type="ORF">SAC06_07205</name>
</gene>
<sequence>MGTASEPRGLRLATRIGFIWGWAWGQGRVRHERGLWVHRGLPPRLYPRGGVCVGRCFLTGPAPGAALLRHEAVHARQWERYGLSFPLRYWLAGRDPNRNRYEGEAGLVDGGYTS</sequence>
<protein>
    <recommendedName>
        <fullName evidence="2">Fe-S oxidoreductase</fullName>
    </recommendedName>
</protein>
<accession>A0AAU7V5Y5</accession>
<organism evidence="1">
    <name type="scientific">Scrofimicrobium appendicitidis</name>
    <dbReference type="NCBI Taxonomy" id="3079930"/>
    <lineage>
        <taxon>Bacteria</taxon>
        <taxon>Bacillati</taxon>
        <taxon>Actinomycetota</taxon>
        <taxon>Actinomycetes</taxon>
        <taxon>Actinomycetales</taxon>
        <taxon>Actinomycetaceae</taxon>
        <taxon>Scrofimicrobium</taxon>
    </lineage>
</organism>
<evidence type="ECO:0000313" key="1">
    <source>
        <dbReference type="EMBL" id="XBW07429.1"/>
    </source>
</evidence>
<dbReference type="EMBL" id="CP138335">
    <property type="protein sequence ID" value="XBW07429.1"/>
    <property type="molecule type" value="Genomic_DNA"/>
</dbReference>
<name>A0AAU7V5Y5_9ACTO</name>
<dbReference type="RefSeq" id="WP_350257635.1">
    <property type="nucleotide sequence ID" value="NZ_CP138335.1"/>
</dbReference>
<proteinExistence type="predicted"/>
<evidence type="ECO:0008006" key="2">
    <source>
        <dbReference type="Google" id="ProtNLM"/>
    </source>
</evidence>